<gene>
    <name evidence="1" type="ORF">MINTM018_52920</name>
</gene>
<dbReference type="Proteomes" id="UP000595205">
    <property type="component" value="Plasmid pM018"/>
</dbReference>
<evidence type="ECO:0000313" key="1">
    <source>
        <dbReference type="EMBL" id="BCP02523.1"/>
    </source>
</evidence>
<dbReference type="AlphaFoldDB" id="A0A7R7MZ32"/>
<name>A0A7R7MZ32_MYCIT</name>
<proteinExistence type="predicted"/>
<protein>
    <recommendedName>
        <fullName evidence="3">Tail terminator</fullName>
    </recommendedName>
</protein>
<organism evidence="1 2">
    <name type="scientific">Mycobacterium intracellulare</name>
    <dbReference type="NCBI Taxonomy" id="1767"/>
    <lineage>
        <taxon>Bacteria</taxon>
        <taxon>Bacillati</taxon>
        <taxon>Actinomycetota</taxon>
        <taxon>Actinomycetes</taxon>
        <taxon>Mycobacteriales</taxon>
        <taxon>Mycobacteriaceae</taxon>
        <taxon>Mycobacterium</taxon>
        <taxon>Mycobacterium avium complex (MAC)</taxon>
    </lineage>
</organism>
<dbReference type="EMBL" id="AP024256">
    <property type="protein sequence ID" value="BCP02523.1"/>
    <property type="molecule type" value="Genomic_DNA"/>
</dbReference>
<evidence type="ECO:0000313" key="2">
    <source>
        <dbReference type="Proteomes" id="UP000595205"/>
    </source>
</evidence>
<sequence>MADLKPKLSRAQKIVLPILNAAFADYDRAVKVGTWTEDIDYRDFPLFNVKRLGGKRNEKRPLKFGLTVIELTCYDTVDLPTTENLYDVALEALYNAWRKQTVTPYGYLSSVKETMGATEFGSPFQDSWRVQGLIQLGVRPPRPTT</sequence>
<evidence type="ECO:0008006" key="3">
    <source>
        <dbReference type="Google" id="ProtNLM"/>
    </source>
</evidence>
<reference evidence="1 2" key="1">
    <citation type="submission" date="2020-12" db="EMBL/GenBank/DDBJ databases">
        <title>Genome sequence of clinical Mycobacterium intracellulare strains.</title>
        <authorList>
            <person name="Tateishi Y."/>
            <person name="Matsumoto S."/>
            <person name="Fukushima Y."/>
            <person name="Nakajima C."/>
            <person name="Suzuki Y."/>
        </authorList>
    </citation>
    <scope>NUCLEOTIDE SEQUENCE [LARGE SCALE GENOMIC DNA]</scope>
    <source>
        <strain evidence="1 2">M018</strain>
        <plasmid evidence="1 2">pM018</plasmid>
    </source>
</reference>
<geneLocation type="plasmid" evidence="1 2">
    <name>pM018</name>
</geneLocation>
<dbReference type="RefSeq" id="WP_202349070.1">
    <property type="nucleotide sequence ID" value="NZ_AP024256.1"/>
</dbReference>
<accession>A0A7R7MZ32</accession>
<keyword evidence="1" id="KW-0614">Plasmid</keyword>